<accession>A0AAD6Y335</accession>
<proteinExistence type="predicted"/>
<gene>
    <name evidence="2" type="ORF">GGX14DRAFT_576528</name>
</gene>
<protein>
    <submittedName>
        <fullName evidence="2">Uncharacterized protein</fullName>
    </submittedName>
</protein>
<evidence type="ECO:0000313" key="2">
    <source>
        <dbReference type="EMBL" id="KAJ7194206.1"/>
    </source>
</evidence>
<dbReference type="Proteomes" id="UP001219525">
    <property type="component" value="Unassembled WGS sequence"/>
</dbReference>
<comment type="caution">
    <text evidence="2">The sequence shown here is derived from an EMBL/GenBank/DDBJ whole genome shotgun (WGS) entry which is preliminary data.</text>
</comment>
<dbReference type="EMBL" id="JARJCW010000100">
    <property type="protein sequence ID" value="KAJ7194206.1"/>
    <property type="molecule type" value="Genomic_DNA"/>
</dbReference>
<keyword evidence="3" id="KW-1185">Reference proteome</keyword>
<evidence type="ECO:0000256" key="1">
    <source>
        <dbReference type="SAM" id="MobiDB-lite"/>
    </source>
</evidence>
<feature type="region of interest" description="Disordered" evidence="1">
    <location>
        <begin position="205"/>
        <end position="235"/>
    </location>
</feature>
<dbReference type="AlphaFoldDB" id="A0AAD6Y335"/>
<evidence type="ECO:0000313" key="3">
    <source>
        <dbReference type="Proteomes" id="UP001219525"/>
    </source>
</evidence>
<sequence>MDPGQIERAIDPPGYTPLTTPWKLSIEYPRETYTHPERPMPSAPFIPMATPESRTRRRLQHALQLDSVTFPSDPQLTQTLLDHNLVSSLAPLRRPEVEGSAPAIDTAHDVLTVILRELRGYDHASPSEALPYTHRRSSKSTSRMIVATITSEKEGAPSRSTACLAIHSSLGSYSNWANRTISGSSCSQPPSRYMRTDFIEERAVEHPQALNKGPVLPDSRQKNDGAGKRPQASMN</sequence>
<reference evidence="2" key="1">
    <citation type="submission" date="2023-03" db="EMBL/GenBank/DDBJ databases">
        <title>Massive genome expansion in bonnet fungi (Mycena s.s.) driven by repeated elements and novel gene families across ecological guilds.</title>
        <authorList>
            <consortium name="Lawrence Berkeley National Laboratory"/>
            <person name="Harder C.B."/>
            <person name="Miyauchi S."/>
            <person name="Viragh M."/>
            <person name="Kuo A."/>
            <person name="Thoen E."/>
            <person name="Andreopoulos B."/>
            <person name="Lu D."/>
            <person name="Skrede I."/>
            <person name="Drula E."/>
            <person name="Henrissat B."/>
            <person name="Morin E."/>
            <person name="Kohler A."/>
            <person name="Barry K."/>
            <person name="LaButti K."/>
            <person name="Morin E."/>
            <person name="Salamov A."/>
            <person name="Lipzen A."/>
            <person name="Mereny Z."/>
            <person name="Hegedus B."/>
            <person name="Baldrian P."/>
            <person name="Stursova M."/>
            <person name="Weitz H."/>
            <person name="Taylor A."/>
            <person name="Grigoriev I.V."/>
            <person name="Nagy L.G."/>
            <person name="Martin F."/>
            <person name="Kauserud H."/>
        </authorList>
    </citation>
    <scope>NUCLEOTIDE SEQUENCE</scope>
    <source>
        <strain evidence="2">9144</strain>
    </source>
</reference>
<organism evidence="2 3">
    <name type="scientific">Mycena pura</name>
    <dbReference type="NCBI Taxonomy" id="153505"/>
    <lineage>
        <taxon>Eukaryota</taxon>
        <taxon>Fungi</taxon>
        <taxon>Dikarya</taxon>
        <taxon>Basidiomycota</taxon>
        <taxon>Agaricomycotina</taxon>
        <taxon>Agaricomycetes</taxon>
        <taxon>Agaricomycetidae</taxon>
        <taxon>Agaricales</taxon>
        <taxon>Marasmiineae</taxon>
        <taxon>Mycenaceae</taxon>
        <taxon>Mycena</taxon>
    </lineage>
</organism>
<name>A0AAD6Y335_9AGAR</name>